<dbReference type="GO" id="GO:0030576">
    <property type="term" value="P:Cajal body organization"/>
    <property type="evidence" value="ECO:0007669"/>
    <property type="project" value="InterPro"/>
</dbReference>
<dbReference type="InterPro" id="IPR028890">
    <property type="entry name" value="Peptidase_C98"/>
</dbReference>
<feature type="domain" description="USP" evidence="2">
    <location>
        <begin position="141"/>
        <end position="419"/>
    </location>
</feature>
<dbReference type="OrthoDB" id="6160353at2759"/>
<sequence>MVLNSLDNDIFIILPIQCLFPLVSEPLDNICNILSSRDIQGCKRKIVDPDIVSDGKCQNVDVDDCRVSGKSIKKRLITEEHRKQQKVENAVESADASFVSSKDSGLPTDLQIQNPEHSREVPSLDVPVQDLIQLVSTNQYLFWKNRDNLCWLDSLLVAVVQSRTIREASSENLYLTEKFPCKNYPVTNLCATYKKLCAYIKSKEQQCQDNIVRVPYGDLSYAEQELEALRISAFEFLQPKLQCKLGQKETPVFALPLLLKSDDWAKSIFQHTGQWEFRCTFCGYVFSTSIEKTVTTFTQIMADWHPLRAVHRAECSNCHNKNQKRKLVLQRISLVLALHFVEGLPRRDLSKYAFDFNGTHYSIRTIIQYNEQREHFITWINQPDGLWLEFDDLKHPHCVSHRRFTLPAKQFHLVFWEADYELSDPLPNNTPTQKMSKVDDSQDIPNSIPDDTCIIEPLSEHKESNEAASTLDSSIGSTTLLDTFEGLSHSDIVTLTLVEVQADAKEDSCSNVQKMVISPAKSGIDEPFPLLEKSSFCQTPSSVKNQVCSNKCSHSPEYTSVVKALESAVPSEVSKCSPTFHSSEPTVSKLPYLVPRHLSHQSTPLNTPVPATQPKVDPRFNCTETLPSKPAELFGGYRTKYMPNSVSSAKLPNVSQKPLGAPDGITAVRPDSMLIKSANQNILKSSPSKTILSTDCLRLKLMKRLKAKKKKLAKLNQLLSVEEFESTPRPDSTNNFSPYSVTSSTSASDSSAFDELFAELVSPDMSNSNRSPDSTGLLDIVANSHSAVTLSNSQGNSASPSKLSVPLLNDQISTDDDFFFAKLNPGSRKQQSVIDNAEFNALDMFF</sequence>
<name>A0A556UZ00_BAGYA</name>
<dbReference type="InterPro" id="IPR033505">
    <property type="entry name" value="USPL1"/>
</dbReference>
<dbReference type="GO" id="GO:0032183">
    <property type="term" value="F:SUMO binding"/>
    <property type="evidence" value="ECO:0007669"/>
    <property type="project" value="InterPro"/>
</dbReference>
<evidence type="ECO:0000259" key="2">
    <source>
        <dbReference type="PROSITE" id="PS50235"/>
    </source>
</evidence>
<reference evidence="3 4" key="1">
    <citation type="journal article" date="2019" name="Genome Biol. Evol.">
        <title>Whole-Genome Sequencing of the Giant Devil Catfish, Bagarius yarrelli.</title>
        <authorList>
            <person name="Jiang W."/>
            <person name="Lv Y."/>
            <person name="Cheng L."/>
            <person name="Yang K."/>
            <person name="Chao B."/>
            <person name="Wang X."/>
            <person name="Li Y."/>
            <person name="Pan X."/>
            <person name="You X."/>
            <person name="Zhang Y."/>
            <person name="Yang J."/>
            <person name="Li J."/>
            <person name="Zhang X."/>
            <person name="Liu S."/>
            <person name="Sun C."/>
            <person name="Yang J."/>
            <person name="Shi Q."/>
        </authorList>
    </citation>
    <scope>NUCLEOTIDE SEQUENCE [LARGE SCALE GENOMIC DNA]</scope>
    <source>
        <strain evidence="3">JWS20170419001</strain>
        <tissue evidence="3">Muscle</tissue>
    </source>
</reference>
<feature type="region of interest" description="Disordered" evidence="1">
    <location>
        <begin position="723"/>
        <end position="747"/>
    </location>
</feature>
<dbReference type="SUPFAM" id="SSF54001">
    <property type="entry name" value="Cysteine proteinases"/>
    <property type="match status" value="1"/>
</dbReference>
<dbReference type="PANTHER" id="PTHR15294:SF3">
    <property type="entry name" value="SUMO-SPECIFIC ISOPEPTIDASE USPL1"/>
    <property type="match status" value="1"/>
</dbReference>
<dbReference type="InterPro" id="IPR038765">
    <property type="entry name" value="Papain-like_cys_pep_sf"/>
</dbReference>
<evidence type="ECO:0000313" key="3">
    <source>
        <dbReference type="EMBL" id="TSP90495.1"/>
    </source>
</evidence>
<evidence type="ECO:0000313" key="4">
    <source>
        <dbReference type="Proteomes" id="UP000319801"/>
    </source>
</evidence>
<dbReference type="Pfam" id="PF15499">
    <property type="entry name" value="Peptidase_C98"/>
    <property type="match status" value="1"/>
</dbReference>
<dbReference type="EMBL" id="VCAZ01000080">
    <property type="protein sequence ID" value="TSP90495.1"/>
    <property type="molecule type" value="Genomic_DNA"/>
</dbReference>
<feature type="compositionally biased region" description="Low complexity" evidence="1">
    <location>
        <begin position="736"/>
        <end position="747"/>
    </location>
</feature>
<keyword evidence="4" id="KW-1185">Reference proteome</keyword>
<dbReference type="AlphaFoldDB" id="A0A556UZ00"/>
<dbReference type="GO" id="GO:0015030">
    <property type="term" value="C:Cajal body"/>
    <property type="evidence" value="ECO:0007669"/>
    <property type="project" value="TreeGrafter"/>
</dbReference>
<comment type="caution">
    <text evidence="3">The sequence shown here is derived from an EMBL/GenBank/DDBJ whole genome shotgun (WGS) entry which is preliminary data.</text>
</comment>
<dbReference type="GO" id="GO:0016926">
    <property type="term" value="P:protein desumoylation"/>
    <property type="evidence" value="ECO:0007669"/>
    <property type="project" value="TreeGrafter"/>
</dbReference>
<dbReference type="PANTHER" id="PTHR15294">
    <property type="entry name" value="RETINOVIN-RELATED"/>
    <property type="match status" value="1"/>
</dbReference>
<gene>
    <name evidence="3" type="ORF">Baya_11047</name>
</gene>
<organism evidence="3 4">
    <name type="scientific">Bagarius yarrelli</name>
    <name type="common">Goonch</name>
    <name type="synonym">Bagrus yarrelli</name>
    <dbReference type="NCBI Taxonomy" id="175774"/>
    <lineage>
        <taxon>Eukaryota</taxon>
        <taxon>Metazoa</taxon>
        <taxon>Chordata</taxon>
        <taxon>Craniata</taxon>
        <taxon>Vertebrata</taxon>
        <taxon>Euteleostomi</taxon>
        <taxon>Actinopterygii</taxon>
        <taxon>Neopterygii</taxon>
        <taxon>Teleostei</taxon>
        <taxon>Ostariophysi</taxon>
        <taxon>Siluriformes</taxon>
        <taxon>Sisoridae</taxon>
        <taxon>Sisorinae</taxon>
        <taxon>Bagarius</taxon>
    </lineage>
</organism>
<dbReference type="PROSITE" id="PS50235">
    <property type="entry name" value="USP_3"/>
    <property type="match status" value="1"/>
</dbReference>
<evidence type="ECO:0000256" key="1">
    <source>
        <dbReference type="SAM" id="MobiDB-lite"/>
    </source>
</evidence>
<proteinExistence type="predicted"/>
<protein>
    <submittedName>
        <fullName evidence="3">SUMO-specific isopeptidase USPL1</fullName>
    </submittedName>
</protein>
<dbReference type="Proteomes" id="UP000319801">
    <property type="component" value="Unassembled WGS sequence"/>
</dbReference>
<dbReference type="InterPro" id="IPR028889">
    <property type="entry name" value="USP"/>
</dbReference>
<accession>A0A556UZ00</accession>